<dbReference type="Proteomes" id="UP000318571">
    <property type="component" value="Chromosome 1"/>
</dbReference>
<dbReference type="PANTHER" id="PTHR10543:SF24">
    <property type="entry name" value="CAROTENOID ISOMEROOXYGENASE"/>
    <property type="match status" value="1"/>
</dbReference>
<feature type="binding site" evidence="5">
    <location>
        <position position="29"/>
    </location>
    <ligand>
        <name>Fe cation</name>
        <dbReference type="ChEBI" id="CHEBI:24875"/>
        <note>catalytic</note>
    </ligand>
</feature>
<feature type="binding site" evidence="5">
    <location>
        <position position="347"/>
    </location>
    <ligand>
        <name>Fe cation</name>
        <dbReference type="ChEBI" id="CHEBI:24875"/>
        <note>catalytic</note>
    </ligand>
</feature>
<keyword evidence="4 5" id="KW-0408">Iron</keyword>
<dbReference type="GO" id="GO:0046872">
    <property type="term" value="F:metal ion binding"/>
    <property type="evidence" value="ECO:0007669"/>
    <property type="project" value="UniProtKB-KW"/>
</dbReference>
<evidence type="ECO:0000256" key="4">
    <source>
        <dbReference type="ARBA" id="ARBA00023004"/>
    </source>
</evidence>
<dbReference type="GO" id="GO:0010436">
    <property type="term" value="F:carotenoid dioxygenase activity"/>
    <property type="evidence" value="ECO:0007669"/>
    <property type="project" value="TreeGrafter"/>
</dbReference>
<name>A0A553NS98_TIGCA</name>
<dbReference type="InterPro" id="IPR004294">
    <property type="entry name" value="Carotenoid_Oase"/>
</dbReference>
<evidence type="ECO:0000256" key="3">
    <source>
        <dbReference type="ARBA" id="ARBA00023002"/>
    </source>
</evidence>
<reference evidence="6 7" key="1">
    <citation type="journal article" date="2018" name="Nat. Ecol. Evol.">
        <title>Genomic signatures of mitonuclear coevolution across populations of Tigriopus californicus.</title>
        <authorList>
            <person name="Barreto F.S."/>
            <person name="Watson E.T."/>
            <person name="Lima T.G."/>
            <person name="Willett C.S."/>
            <person name="Edmands S."/>
            <person name="Li W."/>
            <person name="Burton R.S."/>
        </authorList>
    </citation>
    <scope>NUCLEOTIDE SEQUENCE [LARGE SCALE GENOMIC DNA]</scope>
    <source>
        <strain evidence="6 7">San Diego</strain>
    </source>
</reference>
<evidence type="ECO:0000256" key="5">
    <source>
        <dbReference type="PIRSR" id="PIRSR604294-1"/>
    </source>
</evidence>
<dbReference type="GO" id="GO:0003834">
    <property type="term" value="F:beta-carotene 15,15'-dioxygenase activity"/>
    <property type="evidence" value="ECO:0007669"/>
    <property type="project" value="TreeGrafter"/>
</dbReference>
<evidence type="ECO:0000313" key="7">
    <source>
        <dbReference type="Proteomes" id="UP000318571"/>
    </source>
</evidence>
<dbReference type="STRING" id="6832.A0A553NS98"/>
<evidence type="ECO:0000256" key="2">
    <source>
        <dbReference type="ARBA" id="ARBA00022723"/>
    </source>
</evidence>
<evidence type="ECO:0000256" key="1">
    <source>
        <dbReference type="ARBA" id="ARBA00006787"/>
    </source>
</evidence>
<feature type="binding site" evidence="5">
    <location>
        <position position="163"/>
    </location>
    <ligand>
        <name>Fe cation</name>
        <dbReference type="ChEBI" id="CHEBI:24875"/>
        <note>catalytic</note>
    </ligand>
</feature>
<proteinExistence type="inferred from homology"/>
<comment type="cofactor">
    <cofactor evidence="5">
        <name>Fe(2+)</name>
        <dbReference type="ChEBI" id="CHEBI:29033"/>
    </cofactor>
    <text evidence="5">Binds 1 Fe(2+) ion per subunit.</text>
</comment>
<keyword evidence="2 5" id="KW-0479">Metal-binding</keyword>
<sequence>MSKYEGLSPSSSTQVDLEEILPIKVASAHPQIDEDGTVWNIGTNFDAKKGYSYVILKFDKSNPEWSGTMTLENGKVLAEIPARHKHAPSYFHSFGVTRDFIVFIEQPLFVQDENRNGCGGESGSLHNSLKWRKTEMVYFYLMLKSTGEILPVVYSSEPFFFFHVINAFQPDEKYVFLDIVAYKDADIISDLKFSHIERTDHVPTATPIRVKLPLHASMSNCKIVVRKELLVPETTLEFPRINYKYMGRPNKYFYALGNEYLHPNRILKVDTTCGDITSWKDPGHFVSEPVFVARPNSTNEDDGVLLFTLLSASALCTVQLVILDASDFAEVARISFRASGTVPEGFHGIFVQDSDEHHRY</sequence>
<comment type="similarity">
    <text evidence="1">Belongs to the carotenoid oxygenase family.</text>
</comment>
<gene>
    <name evidence="6" type="ORF">TCAL_04144</name>
</gene>
<feature type="binding site" evidence="5">
    <location>
        <position position="92"/>
    </location>
    <ligand>
        <name>Fe cation</name>
        <dbReference type="ChEBI" id="CHEBI:24875"/>
        <note>catalytic</note>
    </ligand>
</feature>
<dbReference type="GO" id="GO:0042574">
    <property type="term" value="P:retinal metabolic process"/>
    <property type="evidence" value="ECO:0007669"/>
    <property type="project" value="TreeGrafter"/>
</dbReference>
<accession>A0A553NS98</accession>
<keyword evidence="3" id="KW-0560">Oxidoreductase</keyword>
<comment type="caution">
    <text evidence="6">The sequence shown here is derived from an EMBL/GenBank/DDBJ whole genome shotgun (WGS) entry which is preliminary data.</text>
</comment>
<dbReference type="GO" id="GO:0016121">
    <property type="term" value="P:carotene catabolic process"/>
    <property type="evidence" value="ECO:0007669"/>
    <property type="project" value="TreeGrafter"/>
</dbReference>
<dbReference type="OMA" id="MENPRIN"/>
<dbReference type="AlphaFoldDB" id="A0A553NS98"/>
<keyword evidence="7" id="KW-1185">Reference proteome</keyword>
<protein>
    <submittedName>
        <fullName evidence="6">Uncharacterized protein</fullName>
    </submittedName>
</protein>
<evidence type="ECO:0000313" key="6">
    <source>
        <dbReference type="EMBL" id="TRY68279.1"/>
    </source>
</evidence>
<organism evidence="6 7">
    <name type="scientific">Tigriopus californicus</name>
    <name type="common">Marine copepod</name>
    <dbReference type="NCBI Taxonomy" id="6832"/>
    <lineage>
        <taxon>Eukaryota</taxon>
        <taxon>Metazoa</taxon>
        <taxon>Ecdysozoa</taxon>
        <taxon>Arthropoda</taxon>
        <taxon>Crustacea</taxon>
        <taxon>Multicrustacea</taxon>
        <taxon>Hexanauplia</taxon>
        <taxon>Copepoda</taxon>
        <taxon>Harpacticoida</taxon>
        <taxon>Harpacticidae</taxon>
        <taxon>Tigriopus</taxon>
    </lineage>
</organism>
<dbReference type="Pfam" id="PF03055">
    <property type="entry name" value="RPE65"/>
    <property type="match status" value="1"/>
</dbReference>
<dbReference type="PANTHER" id="PTHR10543">
    <property type="entry name" value="BETA-CAROTENE DIOXYGENASE"/>
    <property type="match status" value="1"/>
</dbReference>
<dbReference type="EMBL" id="VCGU01000010">
    <property type="protein sequence ID" value="TRY68279.1"/>
    <property type="molecule type" value="Genomic_DNA"/>
</dbReference>